<dbReference type="SMART" id="SM00421">
    <property type="entry name" value="HTH_LUXR"/>
    <property type="match status" value="1"/>
</dbReference>
<dbReference type="SUPFAM" id="SSF46894">
    <property type="entry name" value="C-terminal effector domain of the bipartite response regulators"/>
    <property type="match status" value="1"/>
</dbReference>
<dbReference type="PROSITE" id="PS50110">
    <property type="entry name" value="RESPONSE_REGULATORY"/>
    <property type="match status" value="1"/>
</dbReference>
<dbReference type="Proteomes" id="UP000199656">
    <property type="component" value="Unassembled WGS sequence"/>
</dbReference>
<keyword evidence="1 5" id="KW-0597">Phosphoprotein</keyword>
<evidence type="ECO:0000256" key="1">
    <source>
        <dbReference type="ARBA" id="ARBA00022553"/>
    </source>
</evidence>
<dbReference type="RefSeq" id="WP_089761637.1">
    <property type="nucleotide sequence ID" value="NZ_BKAT01000011.1"/>
</dbReference>
<protein>
    <submittedName>
        <fullName evidence="8">Two component transcriptional regulator, LuxR family</fullName>
    </submittedName>
</protein>
<dbReference type="AlphaFoldDB" id="A0A1H4BTD8"/>
<accession>A0A1H4BTD8</accession>
<feature type="domain" description="Response regulatory" evidence="7">
    <location>
        <begin position="7"/>
        <end position="123"/>
    </location>
</feature>
<keyword evidence="2" id="KW-0805">Transcription regulation</keyword>
<dbReference type="Pfam" id="PF00072">
    <property type="entry name" value="Response_reg"/>
    <property type="match status" value="1"/>
</dbReference>
<keyword evidence="3" id="KW-0238">DNA-binding</keyword>
<dbReference type="InterPro" id="IPR058245">
    <property type="entry name" value="NreC/VraR/RcsB-like_REC"/>
</dbReference>
<dbReference type="PRINTS" id="PR00038">
    <property type="entry name" value="HTHLUXR"/>
</dbReference>
<dbReference type="InterPro" id="IPR039420">
    <property type="entry name" value="WalR-like"/>
</dbReference>
<dbReference type="InterPro" id="IPR011006">
    <property type="entry name" value="CheY-like_superfamily"/>
</dbReference>
<dbReference type="Pfam" id="PF00196">
    <property type="entry name" value="GerE"/>
    <property type="match status" value="1"/>
</dbReference>
<keyword evidence="4" id="KW-0804">Transcription</keyword>
<dbReference type="GO" id="GO:0006355">
    <property type="term" value="P:regulation of DNA-templated transcription"/>
    <property type="evidence" value="ECO:0007669"/>
    <property type="project" value="InterPro"/>
</dbReference>
<dbReference type="OrthoDB" id="9797341at2"/>
<evidence type="ECO:0000256" key="2">
    <source>
        <dbReference type="ARBA" id="ARBA00023015"/>
    </source>
</evidence>
<dbReference type="PROSITE" id="PS50043">
    <property type="entry name" value="HTH_LUXR_2"/>
    <property type="match status" value="1"/>
</dbReference>
<dbReference type="PANTHER" id="PTHR43214:SF41">
    <property type="entry name" value="NITRATE_NITRITE RESPONSE REGULATOR PROTEIN NARP"/>
    <property type="match status" value="1"/>
</dbReference>
<dbReference type="CDD" id="cd06170">
    <property type="entry name" value="LuxR_C_like"/>
    <property type="match status" value="1"/>
</dbReference>
<dbReference type="EMBL" id="FNRL01000008">
    <property type="protein sequence ID" value="SEA51364.1"/>
    <property type="molecule type" value="Genomic_DNA"/>
</dbReference>
<dbReference type="InterPro" id="IPR000792">
    <property type="entry name" value="Tscrpt_reg_LuxR_C"/>
</dbReference>
<organism evidence="8 9">
    <name type="scientific">Chitinophaga terrae</name>
    <name type="common">ex Kim and Jung 2007</name>
    <dbReference type="NCBI Taxonomy" id="408074"/>
    <lineage>
        <taxon>Bacteria</taxon>
        <taxon>Pseudomonadati</taxon>
        <taxon>Bacteroidota</taxon>
        <taxon>Chitinophagia</taxon>
        <taxon>Chitinophagales</taxon>
        <taxon>Chitinophagaceae</taxon>
        <taxon>Chitinophaga</taxon>
    </lineage>
</organism>
<dbReference type="InterPro" id="IPR001789">
    <property type="entry name" value="Sig_transdc_resp-reg_receiver"/>
</dbReference>
<dbReference type="PROSITE" id="PS00622">
    <property type="entry name" value="HTH_LUXR_1"/>
    <property type="match status" value="1"/>
</dbReference>
<dbReference type="SMART" id="SM00448">
    <property type="entry name" value="REC"/>
    <property type="match status" value="1"/>
</dbReference>
<dbReference type="CDD" id="cd17535">
    <property type="entry name" value="REC_NarL-like"/>
    <property type="match status" value="1"/>
</dbReference>
<gene>
    <name evidence="8" type="ORF">SAMN05660909_02276</name>
</gene>
<dbReference type="GO" id="GO:0003677">
    <property type="term" value="F:DNA binding"/>
    <property type="evidence" value="ECO:0007669"/>
    <property type="project" value="UniProtKB-KW"/>
</dbReference>
<evidence type="ECO:0000256" key="4">
    <source>
        <dbReference type="ARBA" id="ARBA00023163"/>
    </source>
</evidence>
<name>A0A1H4BTD8_9BACT</name>
<feature type="domain" description="HTH luxR-type" evidence="6">
    <location>
        <begin position="143"/>
        <end position="208"/>
    </location>
</feature>
<evidence type="ECO:0000313" key="8">
    <source>
        <dbReference type="EMBL" id="SEA51364.1"/>
    </source>
</evidence>
<evidence type="ECO:0000313" key="9">
    <source>
        <dbReference type="Proteomes" id="UP000199656"/>
    </source>
</evidence>
<evidence type="ECO:0000259" key="6">
    <source>
        <dbReference type="PROSITE" id="PS50043"/>
    </source>
</evidence>
<dbReference type="STRING" id="408074.SAMN05660909_02276"/>
<keyword evidence="9" id="KW-1185">Reference proteome</keyword>
<dbReference type="GO" id="GO:0000160">
    <property type="term" value="P:phosphorelay signal transduction system"/>
    <property type="evidence" value="ECO:0007669"/>
    <property type="project" value="InterPro"/>
</dbReference>
<evidence type="ECO:0000256" key="5">
    <source>
        <dbReference type="PROSITE-ProRule" id="PRU00169"/>
    </source>
</evidence>
<dbReference type="SUPFAM" id="SSF52172">
    <property type="entry name" value="CheY-like"/>
    <property type="match status" value="1"/>
</dbReference>
<dbReference type="Gene3D" id="3.40.50.2300">
    <property type="match status" value="1"/>
</dbReference>
<proteinExistence type="predicted"/>
<dbReference type="PANTHER" id="PTHR43214">
    <property type="entry name" value="TWO-COMPONENT RESPONSE REGULATOR"/>
    <property type="match status" value="1"/>
</dbReference>
<dbReference type="InterPro" id="IPR016032">
    <property type="entry name" value="Sig_transdc_resp-reg_C-effctor"/>
</dbReference>
<evidence type="ECO:0000259" key="7">
    <source>
        <dbReference type="PROSITE" id="PS50110"/>
    </source>
</evidence>
<evidence type="ECO:0000256" key="3">
    <source>
        <dbReference type="ARBA" id="ARBA00023125"/>
    </source>
</evidence>
<sequence>MSQPKYRLAILDDHPIVLEGLVNVLAGQGVFEIAGAFTTVGQFLEFFNKTSIQVVLLDIILPDGNGMDVCKVIKSKSPDTVVLALSNHDQRSAVMKMLENGASGYLLKNASIAELVTAINDALAGQIVFSNAIREIMTRPAPDAMDAPVLTARELEILKLIATGITTRRIAEMLFLSKFTVENHRKNLLQKFRVNNVAGLISAASSQGLLG</sequence>
<feature type="modified residue" description="4-aspartylphosphate" evidence="5">
    <location>
        <position position="58"/>
    </location>
</feature>
<reference evidence="9" key="1">
    <citation type="submission" date="2016-10" db="EMBL/GenBank/DDBJ databases">
        <authorList>
            <person name="Varghese N."/>
            <person name="Submissions S."/>
        </authorList>
    </citation>
    <scope>NUCLEOTIDE SEQUENCE [LARGE SCALE GENOMIC DNA]</scope>
    <source>
        <strain evidence="9">DSM 23920</strain>
    </source>
</reference>